<dbReference type="InterPro" id="IPR000979">
    <property type="entry name" value="Phosphodiesterase_MJ0936/Vps29"/>
</dbReference>
<comment type="similarity">
    <text evidence="1 2">Belongs to the metallophosphoesterase superfamily. YfcE family.</text>
</comment>
<dbReference type="Gene3D" id="3.60.21.10">
    <property type="match status" value="1"/>
</dbReference>
<dbReference type="EC" id="3.1.4.-" evidence="2"/>
<dbReference type="Pfam" id="PF12850">
    <property type="entry name" value="Metallophos_2"/>
    <property type="match status" value="1"/>
</dbReference>
<dbReference type="AlphaFoldDB" id="A0A0L8AMA2"/>
<keyword evidence="5" id="KW-1185">Reference proteome</keyword>
<dbReference type="GO" id="GO:0016787">
    <property type="term" value="F:hydrolase activity"/>
    <property type="evidence" value="ECO:0007669"/>
    <property type="project" value="UniProtKB-UniRule"/>
</dbReference>
<evidence type="ECO:0000256" key="2">
    <source>
        <dbReference type="RuleBase" id="RU362039"/>
    </source>
</evidence>
<evidence type="ECO:0000259" key="3">
    <source>
        <dbReference type="Pfam" id="PF12850"/>
    </source>
</evidence>
<proteinExistence type="inferred from homology"/>
<organism evidence="4 5">
    <name type="scientific">Roseivirga seohaensis subsp. aquiponti</name>
    <dbReference type="NCBI Taxonomy" id="1566026"/>
    <lineage>
        <taxon>Bacteria</taxon>
        <taxon>Pseudomonadati</taxon>
        <taxon>Bacteroidota</taxon>
        <taxon>Cytophagia</taxon>
        <taxon>Cytophagales</taxon>
        <taxon>Roseivirgaceae</taxon>
        <taxon>Roseivirga</taxon>
    </lineage>
</organism>
<dbReference type="PATRIC" id="fig|1566026.4.peg.3522"/>
<feature type="domain" description="Calcineurin-like phosphoesterase" evidence="3">
    <location>
        <begin position="1"/>
        <end position="150"/>
    </location>
</feature>
<dbReference type="InterPro" id="IPR024654">
    <property type="entry name" value="Calcineurin-like_PHP_lpxH"/>
</dbReference>
<evidence type="ECO:0000313" key="4">
    <source>
        <dbReference type="EMBL" id="KOF03305.1"/>
    </source>
</evidence>
<accession>A0A0L8AMA2</accession>
<comment type="cofactor">
    <cofactor evidence="2">
        <name>a divalent metal cation</name>
        <dbReference type="ChEBI" id="CHEBI:60240"/>
    </cofactor>
</comment>
<evidence type="ECO:0000256" key="1">
    <source>
        <dbReference type="ARBA" id="ARBA00008950"/>
    </source>
</evidence>
<dbReference type="Proteomes" id="UP000036908">
    <property type="component" value="Unassembled WGS sequence"/>
</dbReference>
<gene>
    <name evidence="4" type="ORF">OB69_08445</name>
</gene>
<dbReference type="EMBL" id="JSVA01000008">
    <property type="protein sequence ID" value="KOF03305.1"/>
    <property type="molecule type" value="Genomic_DNA"/>
</dbReference>
<keyword evidence="2" id="KW-0479">Metal-binding</keyword>
<sequence>MKIGLISDTHGFLHERVFHHFKDCDEIWHAGDVGDVKVIEQLEAFKPTKGVYGNIDDKTIQAIFPEELIFEAEGVKVYMIHIGGKPPKYASGVRKRLEEIKPQLFICGHSHILKVMPDSSLNKMLYMNPGAAGNHGFHLMRTLLRFDIEAGKLKNLEVIELGKRGM</sequence>
<protein>
    <recommendedName>
        <fullName evidence="2">Phosphoesterase</fullName>
        <ecNumber evidence="2">3.1.4.-</ecNumber>
    </recommendedName>
</protein>
<evidence type="ECO:0000313" key="5">
    <source>
        <dbReference type="Proteomes" id="UP000036908"/>
    </source>
</evidence>
<dbReference type="SUPFAM" id="SSF56300">
    <property type="entry name" value="Metallo-dependent phosphatases"/>
    <property type="match status" value="1"/>
</dbReference>
<reference evidence="5" key="1">
    <citation type="submission" date="2014-11" db="EMBL/GenBank/DDBJ databases">
        <title>Genome sequencing of Roseivirga sp. D-25.</title>
        <authorList>
            <person name="Selvaratnam C."/>
            <person name="Thevarajoo S."/>
            <person name="Goh K.M."/>
            <person name="Eee R."/>
            <person name="Chan K.-G."/>
            <person name="Chong C.S."/>
        </authorList>
    </citation>
    <scope>NUCLEOTIDE SEQUENCE [LARGE SCALE GENOMIC DNA]</scope>
    <source>
        <strain evidence="5">D-25</strain>
    </source>
</reference>
<dbReference type="NCBIfam" id="TIGR00040">
    <property type="entry name" value="yfcE"/>
    <property type="match status" value="1"/>
</dbReference>
<comment type="caution">
    <text evidence="4">The sequence shown here is derived from an EMBL/GenBank/DDBJ whole genome shotgun (WGS) entry which is preliminary data.</text>
</comment>
<dbReference type="GO" id="GO:0046872">
    <property type="term" value="F:metal ion binding"/>
    <property type="evidence" value="ECO:0007669"/>
    <property type="project" value="UniProtKB-KW"/>
</dbReference>
<name>A0A0L8AMA2_9BACT</name>
<dbReference type="RefSeq" id="WP_053223260.1">
    <property type="nucleotide sequence ID" value="NZ_JSVA01000008.1"/>
</dbReference>
<dbReference type="OrthoDB" id="9785951at2"/>
<dbReference type="InterPro" id="IPR029052">
    <property type="entry name" value="Metallo-depent_PP-like"/>
</dbReference>